<dbReference type="InterPro" id="IPR006136">
    <property type="entry name" value="FlhB"/>
</dbReference>
<feature type="transmembrane region" description="Helical" evidence="12">
    <location>
        <begin position="156"/>
        <end position="175"/>
    </location>
</feature>
<evidence type="ECO:0000256" key="11">
    <source>
        <dbReference type="ARBA" id="ARBA00023225"/>
    </source>
</evidence>
<organism evidence="13 14">
    <name type="scientific">Exiguobacterium aestuarii</name>
    <dbReference type="NCBI Taxonomy" id="273527"/>
    <lineage>
        <taxon>Bacteria</taxon>
        <taxon>Bacillati</taxon>
        <taxon>Bacillota</taxon>
        <taxon>Bacilli</taxon>
        <taxon>Bacillales</taxon>
        <taxon>Bacillales Family XII. Incertae Sedis</taxon>
        <taxon>Exiguobacterium</taxon>
    </lineage>
</organism>
<dbReference type="EMBL" id="JBHTCE010000001">
    <property type="protein sequence ID" value="MFC7390085.1"/>
    <property type="molecule type" value="Genomic_DNA"/>
</dbReference>
<dbReference type="InterPro" id="IPR029025">
    <property type="entry name" value="T3SS_substrate_exporter_C"/>
</dbReference>
<evidence type="ECO:0000256" key="8">
    <source>
        <dbReference type="ARBA" id="ARBA00022927"/>
    </source>
</evidence>
<dbReference type="Pfam" id="PF01312">
    <property type="entry name" value="Bac_export_2"/>
    <property type="match status" value="1"/>
</dbReference>
<keyword evidence="13" id="KW-0969">Cilium</keyword>
<evidence type="ECO:0000313" key="13">
    <source>
        <dbReference type="EMBL" id="MFC7390085.1"/>
    </source>
</evidence>
<accession>A0ABW2PNM5</accession>
<dbReference type="Gene3D" id="3.40.1690.10">
    <property type="entry name" value="secretion proteins EscU"/>
    <property type="match status" value="1"/>
</dbReference>
<dbReference type="PRINTS" id="PR00950">
    <property type="entry name" value="TYPE3IMSPROT"/>
</dbReference>
<dbReference type="PANTHER" id="PTHR30531:SF12">
    <property type="entry name" value="FLAGELLAR BIOSYNTHETIC PROTEIN FLHB"/>
    <property type="match status" value="1"/>
</dbReference>
<feature type="transmembrane region" description="Helical" evidence="12">
    <location>
        <begin position="43"/>
        <end position="64"/>
    </location>
</feature>
<dbReference type="InterPro" id="IPR006135">
    <property type="entry name" value="T3SS_substrate_exporter"/>
</dbReference>
<evidence type="ECO:0000256" key="4">
    <source>
        <dbReference type="ARBA" id="ARBA00022448"/>
    </source>
</evidence>
<comment type="function">
    <text evidence="12">Required for formation of the rod structure in the basal body of the flagellar apparatus. Together with FliI and FliH, may constitute the export apparatus of flagellin.</text>
</comment>
<protein>
    <recommendedName>
        <fullName evidence="3 12">Flagellar biosynthetic protein FlhB</fullName>
    </recommendedName>
</protein>
<evidence type="ECO:0000256" key="2">
    <source>
        <dbReference type="ARBA" id="ARBA00010690"/>
    </source>
</evidence>
<keyword evidence="14" id="KW-1185">Reference proteome</keyword>
<evidence type="ECO:0000256" key="1">
    <source>
        <dbReference type="ARBA" id="ARBA00004651"/>
    </source>
</evidence>
<evidence type="ECO:0000256" key="5">
    <source>
        <dbReference type="ARBA" id="ARBA00022475"/>
    </source>
</evidence>
<evidence type="ECO:0000256" key="12">
    <source>
        <dbReference type="RuleBase" id="RU364091"/>
    </source>
</evidence>
<feature type="transmembrane region" description="Helical" evidence="12">
    <location>
        <begin position="95"/>
        <end position="120"/>
    </location>
</feature>
<keyword evidence="5 12" id="KW-1003">Cell membrane</keyword>
<name>A0ABW2PNM5_9BACL</name>
<keyword evidence="13" id="KW-0966">Cell projection</keyword>
<keyword evidence="10 12" id="KW-0472">Membrane</keyword>
<evidence type="ECO:0000256" key="10">
    <source>
        <dbReference type="ARBA" id="ARBA00023136"/>
    </source>
</evidence>
<keyword evidence="9 12" id="KW-1133">Transmembrane helix</keyword>
<evidence type="ECO:0000256" key="3">
    <source>
        <dbReference type="ARBA" id="ARBA00021622"/>
    </source>
</evidence>
<dbReference type="PANTHER" id="PTHR30531">
    <property type="entry name" value="FLAGELLAR BIOSYNTHETIC PROTEIN FLHB"/>
    <property type="match status" value="1"/>
</dbReference>
<keyword evidence="7 12" id="KW-1005">Bacterial flagellum biogenesis</keyword>
<dbReference type="Proteomes" id="UP001596439">
    <property type="component" value="Unassembled WGS sequence"/>
</dbReference>
<evidence type="ECO:0000313" key="14">
    <source>
        <dbReference type="Proteomes" id="UP001596439"/>
    </source>
</evidence>
<dbReference type="NCBIfam" id="TIGR00328">
    <property type="entry name" value="flhB"/>
    <property type="match status" value="1"/>
</dbReference>
<keyword evidence="11 12" id="KW-1006">Bacterial flagellum protein export</keyword>
<proteinExistence type="inferred from homology"/>
<sequence length="364" mass="41136">MKKPLYPLSVNLQFFAGEKTEKATPRKREDSRKKGQVAKSADLTGAFALFAMFLMLSFFGPMIGQQLLSLVGDLLSPQYLLFNISEGMSGMIIDLMLRVGLILAPFFIVAVVFGILINYLQVGTLFSLEAIQPKLERIDPIKGVKRIVSMKAVVEFLKSLFKFLIILTTAIAVLWQNQKELSRMAVEQIRESIVALAGITIELGLWVSVALLALALLDFFYQRFDFEKSIRMSKQDIKDEYKNSEGDPLIKSKIKQQQREMAMRRMMQEIPNADVVITNPTHYAVVIRYDDTKDFAPLVVAKGVDRVAFHIRDVAKEHNVAIVENKPLARALYAQIDIGEVVDESFYQAIAEVLAFVYQMKQPS</sequence>
<evidence type="ECO:0000256" key="6">
    <source>
        <dbReference type="ARBA" id="ARBA00022692"/>
    </source>
</evidence>
<keyword evidence="13" id="KW-0282">Flagellum</keyword>
<keyword evidence="4 12" id="KW-0813">Transport</keyword>
<reference evidence="14" key="1">
    <citation type="journal article" date="2019" name="Int. J. Syst. Evol. Microbiol.">
        <title>The Global Catalogue of Microorganisms (GCM) 10K type strain sequencing project: providing services to taxonomists for standard genome sequencing and annotation.</title>
        <authorList>
            <consortium name="The Broad Institute Genomics Platform"/>
            <consortium name="The Broad Institute Genome Sequencing Center for Infectious Disease"/>
            <person name="Wu L."/>
            <person name="Ma J."/>
        </authorList>
    </citation>
    <scope>NUCLEOTIDE SEQUENCE [LARGE SCALE GENOMIC DNA]</scope>
    <source>
        <strain evidence="14">CCUG 55590</strain>
    </source>
</reference>
<comment type="subcellular location">
    <subcellularLocation>
        <location evidence="1">Cell membrane</location>
        <topology evidence="1">Multi-pass membrane protein</topology>
    </subcellularLocation>
</comment>
<dbReference type="SUPFAM" id="SSF160544">
    <property type="entry name" value="EscU C-terminal domain-like"/>
    <property type="match status" value="1"/>
</dbReference>
<dbReference type="RefSeq" id="WP_214788782.1">
    <property type="nucleotide sequence ID" value="NZ_JANIEL010000012.1"/>
</dbReference>
<keyword evidence="8 12" id="KW-0653">Protein transport</keyword>
<comment type="caution">
    <text evidence="13">The sequence shown here is derived from an EMBL/GenBank/DDBJ whole genome shotgun (WGS) entry which is preliminary data.</text>
</comment>
<gene>
    <name evidence="12 13" type="primary">flhB</name>
    <name evidence="13" type="ORF">ACFQO8_07995</name>
</gene>
<evidence type="ECO:0000256" key="7">
    <source>
        <dbReference type="ARBA" id="ARBA00022795"/>
    </source>
</evidence>
<feature type="transmembrane region" description="Helical" evidence="12">
    <location>
        <begin position="195"/>
        <end position="221"/>
    </location>
</feature>
<comment type="similarity">
    <text evidence="2 12">Belongs to the type III secretion exporter family.</text>
</comment>
<dbReference type="Gene3D" id="6.10.250.2080">
    <property type="match status" value="1"/>
</dbReference>
<evidence type="ECO:0000256" key="9">
    <source>
        <dbReference type="ARBA" id="ARBA00022989"/>
    </source>
</evidence>
<keyword evidence="6 12" id="KW-0812">Transmembrane</keyword>